<protein>
    <submittedName>
        <fullName evidence="4">Uncharacterized protein</fullName>
    </submittedName>
</protein>
<keyword evidence="2" id="KW-0812">Transmembrane</keyword>
<feature type="compositionally biased region" description="Low complexity" evidence="1">
    <location>
        <begin position="621"/>
        <end position="638"/>
    </location>
</feature>
<evidence type="ECO:0000256" key="3">
    <source>
        <dbReference type="SAM" id="SignalP"/>
    </source>
</evidence>
<evidence type="ECO:0000313" key="4">
    <source>
        <dbReference type="EMBL" id="CAK51459.1"/>
    </source>
</evidence>
<evidence type="ECO:0000256" key="1">
    <source>
        <dbReference type="SAM" id="MobiDB-lite"/>
    </source>
</evidence>
<feature type="region of interest" description="Disordered" evidence="1">
    <location>
        <begin position="617"/>
        <end position="638"/>
    </location>
</feature>
<evidence type="ECO:0000313" key="5">
    <source>
        <dbReference type="Proteomes" id="UP000243681"/>
    </source>
</evidence>
<keyword evidence="2" id="KW-0472">Membrane</keyword>
<accession>C8TDX3</accession>
<feature type="chain" id="PRO_5002990129" evidence="3">
    <location>
        <begin position="17"/>
        <end position="793"/>
    </location>
</feature>
<dbReference type="VEuPathDB" id="ToxoDB:ETH_00018585"/>
<dbReference type="EMBL" id="AM269894">
    <property type="protein sequence ID" value="CAK51459.1"/>
    <property type="molecule type" value="Genomic_DNA"/>
</dbReference>
<name>C8TDX3_EIMTE</name>
<proteinExistence type="predicted"/>
<feature type="transmembrane region" description="Helical" evidence="2">
    <location>
        <begin position="148"/>
        <end position="169"/>
    </location>
</feature>
<evidence type="ECO:0000256" key="2">
    <source>
        <dbReference type="SAM" id="Phobius"/>
    </source>
</evidence>
<dbReference type="Proteomes" id="UP000243681">
    <property type="component" value="Chromosome 1"/>
</dbReference>
<sequence>MTQAAWLGVSLSFVWGGKLRSQGRKCRKCRKLCRLPDHGYKRNSCVIVVFFSERVIRHCILTANESFVTQNLKAFSPPLPSLARELKALLTDSLHCFMHDLQYSGSKGQQVWSISYSQQKNDPALDDGDILVQRLPKRKIVSASRSRLLRVAFTSLAAAYFLLLCFHFIKIGRLLAPQSRYLADRYDGSCDWGNAAEHSDNGDSDNGDERTTGGTQEHRAQELTNEGLLSPHYQNHGVHESVTGRLEGVGVAASIGEETSGTSLVEWAQELQQYSLHSWENRNLPRPIRGRLVNLFSRMVRASRLCRSLLPMLTRTQRLRVTYLVMRLIALDLGAISLVREDMEPARQSVGNSLINLGHECLGSNSSGSKHGLRTAIRQLIELVEKLKLPRRVEHEYDSLKYRGKMLSMMGTAGLVTKYCLGVLEGLLQSICGGPRRLPDAVVQQQFSVLEGLYRVHADHIGTDRALRKHILKCQEQTSTYDLLGGETSFLPTDEIPKLYMLQKQIKKAVSDAGGLLPLEQPSELHSNSASSTLARDNQLSETYTEALYGQWGHHMLQGSSAAAEQQALHFTASSVSENVYGGASLPSAAYPLRQPWQLLYQGHESVAQPVPQVTCSPLNQQSQSVSSPSPQASGGSAMPWMHTARQHIQGAGPHLPLTPSLLACPHLLSATRSAESAFSLDQLQRHTLSGCVVQAPLGPTAQLRQRAGAEQPVTFESPAAGSQRSGYSLFGGGGVPPWLPFQQMRAFSVETRTPTGRSFLVGQTQGMRHGSTYDLNEAESSHQAGHFDDSRQ</sequence>
<feature type="region of interest" description="Disordered" evidence="1">
    <location>
        <begin position="197"/>
        <end position="219"/>
    </location>
</feature>
<gene>
    <name evidence="4" type="ORF">e2017b09.tmp0241</name>
</gene>
<keyword evidence="3" id="KW-0732">Signal</keyword>
<feature type="signal peptide" evidence="3">
    <location>
        <begin position="1"/>
        <end position="16"/>
    </location>
</feature>
<organism evidence="4 5">
    <name type="scientific">Eimeria tenella</name>
    <name type="common">Coccidian parasite</name>
    <dbReference type="NCBI Taxonomy" id="5802"/>
    <lineage>
        <taxon>Eukaryota</taxon>
        <taxon>Sar</taxon>
        <taxon>Alveolata</taxon>
        <taxon>Apicomplexa</taxon>
        <taxon>Conoidasida</taxon>
        <taxon>Coccidia</taxon>
        <taxon>Eucoccidiorida</taxon>
        <taxon>Eimeriorina</taxon>
        <taxon>Eimeriidae</taxon>
        <taxon>Eimeria</taxon>
    </lineage>
</organism>
<keyword evidence="2" id="KW-1133">Transmembrane helix</keyword>
<dbReference type="VEuPathDB" id="ToxoDB:ETH2_0103600"/>
<dbReference type="AlphaFoldDB" id="C8TDX3"/>
<reference evidence="4 5" key="1">
    <citation type="journal article" date="2007" name="Genome Res.">
        <title>Sequencing and analysis of chromosome 1 of Eimeria tenella reveals a unique segmental organization.</title>
        <authorList>
            <person name="Ling K.H."/>
            <person name="Rajandream M.A."/>
            <person name="Rivailler P."/>
            <person name="Ivens A."/>
            <person name="Yap S.J."/>
            <person name="Madeira A.M.B.N."/>
            <person name="Mungall K."/>
            <person name="Billington K."/>
            <person name="Yee W.Y."/>
            <person name="Bankier A.T."/>
            <person name="Carroll F."/>
            <person name="Durham A.M."/>
            <person name="Peters N."/>
            <person name="Loo S.S."/>
            <person name="Mat-Isa M.N."/>
            <person name="Novaes J."/>
            <person name="Quail M."/>
            <person name="Rosli R."/>
            <person name="Shamsudin M.N."/>
            <person name="Sobreira T.J.P."/>
            <person name="Tivey A.R."/>
            <person name="Wai S.F."/>
            <person name="White S."/>
            <person name="Wu X."/>
            <person name="Kerhornou A.X."/>
            <person name="Blake D."/>
            <person name="Mohamed R."/>
            <person name="Shirley M."/>
            <person name="Gruber A."/>
            <person name="Berriman M."/>
            <person name="Tomley F."/>
            <person name="Dear P.H."/>
            <person name="Wan K.L."/>
        </authorList>
    </citation>
    <scope>NUCLEOTIDE SEQUENCE [LARGE SCALE GENOMIC DNA]</scope>
    <source>
        <strain evidence="4 5">Houghton</strain>
    </source>
</reference>